<proteinExistence type="predicted"/>
<evidence type="ECO:0000313" key="3">
    <source>
        <dbReference type="EMBL" id="KAF9583739.1"/>
    </source>
</evidence>
<dbReference type="Proteomes" id="UP000780801">
    <property type="component" value="Unassembled WGS sequence"/>
</dbReference>
<name>A0A9P6FYC5_9FUNG</name>
<evidence type="ECO:0000256" key="2">
    <source>
        <dbReference type="SAM" id="SignalP"/>
    </source>
</evidence>
<evidence type="ECO:0000256" key="1">
    <source>
        <dbReference type="SAM" id="MobiDB-lite"/>
    </source>
</evidence>
<keyword evidence="4" id="KW-1185">Reference proteome</keyword>
<reference evidence="3" key="1">
    <citation type="journal article" date="2020" name="Fungal Divers.">
        <title>Resolving the Mortierellaceae phylogeny through synthesis of multi-gene phylogenetics and phylogenomics.</title>
        <authorList>
            <person name="Vandepol N."/>
            <person name="Liber J."/>
            <person name="Desiro A."/>
            <person name="Na H."/>
            <person name="Kennedy M."/>
            <person name="Barry K."/>
            <person name="Grigoriev I.V."/>
            <person name="Miller A.N."/>
            <person name="O'Donnell K."/>
            <person name="Stajich J.E."/>
            <person name="Bonito G."/>
        </authorList>
    </citation>
    <scope>NUCLEOTIDE SEQUENCE</scope>
    <source>
        <strain evidence="3">KOD1015</strain>
    </source>
</reference>
<dbReference type="EMBL" id="JAABOA010000606">
    <property type="protein sequence ID" value="KAF9583739.1"/>
    <property type="molecule type" value="Genomic_DNA"/>
</dbReference>
<feature type="region of interest" description="Disordered" evidence="1">
    <location>
        <begin position="131"/>
        <end position="172"/>
    </location>
</feature>
<gene>
    <name evidence="3" type="ORF">BGW38_008696</name>
</gene>
<sequence length="223" mass="22099">MVKSGIVFTLASALALASAVSAQVLSYSQPIGATRWTTGKTATVSWTNTCKDLASSGKSTNLPITLNSQVGQYQVQVPNTGAIGYLDCSKAGSTTVEIPAGLPQDATYSILVVNGDSQSYSAQFSIDGGPPAAAVPAPGNVSGNNTASGTASPTAQNSTVPATTTTESTTAPTIDATVTIPTFSTPTTTTGATRPTITNNAGSLKAGSTVALVIVAAAGALLL</sequence>
<organism evidence="3 4">
    <name type="scientific">Lunasporangiospora selenospora</name>
    <dbReference type="NCBI Taxonomy" id="979761"/>
    <lineage>
        <taxon>Eukaryota</taxon>
        <taxon>Fungi</taxon>
        <taxon>Fungi incertae sedis</taxon>
        <taxon>Mucoromycota</taxon>
        <taxon>Mortierellomycotina</taxon>
        <taxon>Mortierellomycetes</taxon>
        <taxon>Mortierellales</taxon>
        <taxon>Mortierellaceae</taxon>
        <taxon>Lunasporangiospora</taxon>
    </lineage>
</organism>
<feature type="compositionally biased region" description="Low complexity" evidence="1">
    <location>
        <begin position="159"/>
        <end position="172"/>
    </location>
</feature>
<evidence type="ECO:0008006" key="5">
    <source>
        <dbReference type="Google" id="ProtNLM"/>
    </source>
</evidence>
<feature type="chain" id="PRO_5040241057" description="Ser-Thr-rich glycosyl-phosphatidyl-inositol-anchored membrane family-domain-containing protein" evidence="2">
    <location>
        <begin position="23"/>
        <end position="223"/>
    </location>
</feature>
<accession>A0A9P6FYC5</accession>
<keyword evidence="2" id="KW-0732">Signal</keyword>
<comment type="caution">
    <text evidence="3">The sequence shown here is derived from an EMBL/GenBank/DDBJ whole genome shotgun (WGS) entry which is preliminary data.</text>
</comment>
<feature type="signal peptide" evidence="2">
    <location>
        <begin position="1"/>
        <end position="22"/>
    </location>
</feature>
<feature type="compositionally biased region" description="Polar residues" evidence="1">
    <location>
        <begin position="141"/>
        <end position="158"/>
    </location>
</feature>
<dbReference type="OrthoDB" id="2260257at2759"/>
<protein>
    <recommendedName>
        <fullName evidence="5">Ser-Thr-rich glycosyl-phosphatidyl-inositol-anchored membrane family-domain-containing protein</fullName>
    </recommendedName>
</protein>
<evidence type="ECO:0000313" key="4">
    <source>
        <dbReference type="Proteomes" id="UP000780801"/>
    </source>
</evidence>
<dbReference type="AlphaFoldDB" id="A0A9P6FYC5"/>